<sequence length="37" mass="4453">MLLISVEKYHQLRQISSSTETIYEFYVCKKKLITVLF</sequence>
<reference evidence="1" key="2">
    <citation type="journal article" date="2015" name="Data Brief">
        <title>Shoot transcriptome of the giant reed, Arundo donax.</title>
        <authorList>
            <person name="Barrero R.A."/>
            <person name="Guerrero F.D."/>
            <person name="Moolhuijzen P."/>
            <person name="Goolsby J.A."/>
            <person name="Tidwell J."/>
            <person name="Bellgard S.E."/>
            <person name="Bellgard M.I."/>
        </authorList>
    </citation>
    <scope>NUCLEOTIDE SEQUENCE</scope>
    <source>
        <tissue evidence="1">Shoot tissue taken approximately 20 cm above the soil surface</tissue>
    </source>
</reference>
<name>A0A0A9CPJ7_ARUDO</name>
<protein>
    <submittedName>
        <fullName evidence="1">Uncharacterized protein</fullName>
    </submittedName>
</protein>
<proteinExistence type="predicted"/>
<evidence type="ECO:0000313" key="1">
    <source>
        <dbReference type="EMBL" id="JAD76363.1"/>
    </source>
</evidence>
<dbReference type="AlphaFoldDB" id="A0A0A9CPJ7"/>
<organism evidence="1">
    <name type="scientific">Arundo donax</name>
    <name type="common">Giant reed</name>
    <name type="synonym">Donax arundinaceus</name>
    <dbReference type="NCBI Taxonomy" id="35708"/>
    <lineage>
        <taxon>Eukaryota</taxon>
        <taxon>Viridiplantae</taxon>
        <taxon>Streptophyta</taxon>
        <taxon>Embryophyta</taxon>
        <taxon>Tracheophyta</taxon>
        <taxon>Spermatophyta</taxon>
        <taxon>Magnoliopsida</taxon>
        <taxon>Liliopsida</taxon>
        <taxon>Poales</taxon>
        <taxon>Poaceae</taxon>
        <taxon>PACMAD clade</taxon>
        <taxon>Arundinoideae</taxon>
        <taxon>Arundineae</taxon>
        <taxon>Arundo</taxon>
    </lineage>
</organism>
<reference evidence="1" key="1">
    <citation type="submission" date="2014-09" db="EMBL/GenBank/DDBJ databases">
        <authorList>
            <person name="Magalhaes I.L.F."/>
            <person name="Oliveira U."/>
            <person name="Santos F.R."/>
            <person name="Vidigal T.H.D.A."/>
            <person name="Brescovit A.D."/>
            <person name="Santos A.J."/>
        </authorList>
    </citation>
    <scope>NUCLEOTIDE SEQUENCE</scope>
    <source>
        <tissue evidence="1">Shoot tissue taken approximately 20 cm above the soil surface</tissue>
    </source>
</reference>
<accession>A0A0A9CPJ7</accession>
<dbReference type="EMBL" id="GBRH01221532">
    <property type="protein sequence ID" value="JAD76363.1"/>
    <property type="molecule type" value="Transcribed_RNA"/>
</dbReference>